<protein>
    <submittedName>
        <fullName evidence="1">Diphthamide synthesis DPH1/DPH2</fullName>
    </submittedName>
</protein>
<accession>A0AAN8ZGT0</accession>
<dbReference type="EMBL" id="JBAMMX010000009">
    <property type="protein sequence ID" value="KAK6933408.1"/>
    <property type="molecule type" value="Genomic_DNA"/>
</dbReference>
<proteinExistence type="predicted"/>
<reference evidence="1 2" key="1">
    <citation type="submission" date="2023-12" db="EMBL/GenBank/DDBJ databases">
        <title>A high-quality genome assembly for Dillenia turbinata (Dilleniales).</title>
        <authorList>
            <person name="Chanderbali A."/>
        </authorList>
    </citation>
    <scope>NUCLEOTIDE SEQUENCE [LARGE SCALE GENOMIC DNA]</scope>
    <source>
        <strain evidence="1">LSX21</strain>
        <tissue evidence="1">Leaf</tissue>
    </source>
</reference>
<sequence length="190" mass="21729">MYSLHLFDIFTRRHQPLLHPWRRHLRACCTNGFSASALGANLLIHYGHYCFVPIDATQIPCLYVFVEIKINVDSLIKTIKLNFGDVDVNRIVFAGTTQFSAVIWAAKPELERAGFRVSFLGWRHCLLVKLELASQFPGRADTVPVPVSCQTGFRLKKNRNQIGLHLVVRLVRFWFTITQAGFRFGILRDG</sequence>
<organism evidence="1 2">
    <name type="scientific">Dillenia turbinata</name>
    <dbReference type="NCBI Taxonomy" id="194707"/>
    <lineage>
        <taxon>Eukaryota</taxon>
        <taxon>Viridiplantae</taxon>
        <taxon>Streptophyta</taxon>
        <taxon>Embryophyta</taxon>
        <taxon>Tracheophyta</taxon>
        <taxon>Spermatophyta</taxon>
        <taxon>Magnoliopsida</taxon>
        <taxon>eudicotyledons</taxon>
        <taxon>Gunneridae</taxon>
        <taxon>Pentapetalae</taxon>
        <taxon>Dilleniales</taxon>
        <taxon>Dilleniaceae</taxon>
        <taxon>Dillenia</taxon>
    </lineage>
</organism>
<dbReference type="PANTHER" id="PTHR10762">
    <property type="entry name" value="DIPHTHAMIDE BIOSYNTHESIS PROTEIN"/>
    <property type="match status" value="1"/>
</dbReference>
<dbReference type="Pfam" id="PF01866">
    <property type="entry name" value="Diphthamide_syn"/>
    <property type="match status" value="1"/>
</dbReference>
<keyword evidence="2" id="KW-1185">Reference proteome</keyword>
<evidence type="ECO:0000313" key="2">
    <source>
        <dbReference type="Proteomes" id="UP001370490"/>
    </source>
</evidence>
<gene>
    <name evidence="1" type="ORF">RJ641_036302</name>
</gene>
<dbReference type="InterPro" id="IPR042263">
    <property type="entry name" value="DPH1/DPH2_1"/>
</dbReference>
<name>A0AAN8ZGT0_9MAGN</name>
<dbReference type="GO" id="GO:0090560">
    <property type="term" value="F:2-(3-amino-3-carboxypropyl)histidine synthase activity"/>
    <property type="evidence" value="ECO:0007669"/>
    <property type="project" value="InterPro"/>
</dbReference>
<dbReference type="GO" id="GO:0017183">
    <property type="term" value="P:protein histidyl modification to diphthamide"/>
    <property type="evidence" value="ECO:0007669"/>
    <property type="project" value="InterPro"/>
</dbReference>
<dbReference type="InterPro" id="IPR016435">
    <property type="entry name" value="DPH1/DPH2"/>
</dbReference>
<evidence type="ECO:0000313" key="1">
    <source>
        <dbReference type="EMBL" id="KAK6933408.1"/>
    </source>
</evidence>
<dbReference type="AlphaFoldDB" id="A0AAN8ZGT0"/>
<dbReference type="NCBIfam" id="TIGR00322">
    <property type="entry name" value="diphth2_R"/>
    <property type="match status" value="1"/>
</dbReference>
<dbReference type="Gene3D" id="3.40.50.11840">
    <property type="entry name" value="Diphthamide synthesis DPH1/DPH2 domain 1"/>
    <property type="match status" value="1"/>
</dbReference>
<comment type="caution">
    <text evidence="1">The sequence shown here is derived from an EMBL/GenBank/DDBJ whole genome shotgun (WGS) entry which is preliminary data.</text>
</comment>
<dbReference type="Proteomes" id="UP001370490">
    <property type="component" value="Unassembled WGS sequence"/>
</dbReference>
<dbReference type="PANTHER" id="PTHR10762:SF1">
    <property type="entry name" value="2-(3-AMINO-3-CARBOXYPROPYL)HISTIDINE SYNTHASE SUBUNIT 1"/>
    <property type="match status" value="1"/>
</dbReference>